<evidence type="ECO:0000313" key="2">
    <source>
        <dbReference type="EMBL" id="KAA0051333.1"/>
    </source>
</evidence>
<accession>A0A5A7U630</accession>
<name>A0A5A7U630_CUCMM</name>
<dbReference type="EMBL" id="SSTE01011267">
    <property type="protein sequence ID" value="KAA0051333.1"/>
    <property type="molecule type" value="Genomic_DNA"/>
</dbReference>
<feature type="compositionally biased region" description="Basic and acidic residues" evidence="1">
    <location>
        <begin position="104"/>
        <end position="122"/>
    </location>
</feature>
<reference evidence="2 3" key="1">
    <citation type="submission" date="2019-08" db="EMBL/GenBank/DDBJ databases">
        <title>Draft genome sequences of two oriental melons (Cucumis melo L. var makuwa).</title>
        <authorList>
            <person name="Kwon S.-Y."/>
        </authorList>
    </citation>
    <scope>NUCLEOTIDE SEQUENCE [LARGE SCALE GENOMIC DNA]</scope>
    <source>
        <strain evidence="3">cv. SW 3</strain>
        <tissue evidence="2">Leaf</tissue>
    </source>
</reference>
<feature type="region of interest" description="Disordered" evidence="1">
    <location>
        <begin position="104"/>
        <end position="145"/>
    </location>
</feature>
<dbReference type="Proteomes" id="UP000321393">
    <property type="component" value="Unassembled WGS sequence"/>
</dbReference>
<protein>
    <submittedName>
        <fullName evidence="2">Chromo domain protein</fullName>
    </submittedName>
</protein>
<evidence type="ECO:0000256" key="1">
    <source>
        <dbReference type="SAM" id="MobiDB-lite"/>
    </source>
</evidence>
<feature type="compositionally biased region" description="Polar residues" evidence="1">
    <location>
        <begin position="124"/>
        <end position="136"/>
    </location>
</feature>
<dbReference type="AlphaFoldDB" id="A0A5A7U630"/>
<gene>
    <name evidence="2" type="ORF">E6C27_scaffold55G00510</name>
</gene>
<evidence type="ECO:0000313" key="3">
    <source>
        <dbReference type="Proteomes" id="UP000321393"/>
    </source>
</evidence>
<comment type="caution">
    <text evidence="2">The sequence shown here is derived from an EMBL/GenBank/DDBJ whole genome shotgun (WGS) entry which is preliminary data.</text>
</comment>
<organism evidence="2 3">
    <name type="scientific">Cucumis melo var. makuwa</name>
    <name type="common">Oriental melon</name>
    <dbReference type="NCBI Taxonomy" id="1194695"/>
    <lineage>
        <taxon>Eukaryota</taxon>
        <taxon>Viridiplantae</taxon>
        <taxon>Streptophyta</taxon>
        <taxon>Embryophyta</taxon>
        <taxon>Tracheophyta</taxon>
        <taxon>Spermatophyta</taxon>
        <taxon>Magnoliopsida</taxon>
        <taxon>eudicotyledons</taxon>
        <taxon>Gunneridae</taxon>
        <taxon>Pentapetalae</taxon>
        <taxon>rosids</taxon>
        <taxon>fabids</taxon>
        <taxon>Cucurbitales</taxon>
        <taxon>Cucurbitaceae</taxon>
        <taxon>Benincaseae</taxon>
        <taxon>Cucumis</taxon>
    </lineage>
</organism>
<dbReference type="OrthoDB" id="1936908at2759"/>
<proteinExistence type="predicted"/>
<sequence length="145" mass="16701">MDPTDAKRWPNLMEKCFMVMDCLEEIKVKLAIFLLEVGAEDWSTLYAVQGEMTVADYKKFIELAKYALAFIVDEEDKYYSKLVESGVRVKKSLVKGDDEKISELKEPSLKTSRKEEKEKGGEASKQNQSYFSQGSYRTDDRSNKN</sequence>